<sequence length="431" mass="49624">MSESFIHYLWQYQYFNKQELYTTQGEAVQVIHPGYLNHHAGPDFQQARVRIGPIDWVGAVEIHIHASGWRSHHHDEDAAYNNVVLHVVWREDKPVQRHDGTHLPTLELGRRVDDDIVWRYRRLVNSSEPIPCAPSLPRVPSLTVLNMLDRTVADRLEVKAKEVLQRLARNNGDWEETCYQLLVRNFGFKINREPFEQLAHGLPYKVILKQRHSLEQVEALLFGQAGFLTGRQPEDEYMARLRREYSVLAAKYNLMPRQLSRAQWRFLRLRPANFPTVRIAQLAALLFAQKHLFSQILEGKDVRVLKALFSVQQSAYWQHHYLPGKLAGDASVPSVGQASVENIIINTVAPLVAAYRRLHDEDDAVDKAVDLLQAMNPEENHIVTRWTAVGMRCGSAFDSQALLGLHNNFCLKRRCLDCNIGFSLLNPTRRE</sequence>
<comment type="caution">
    <text evidence="1">The sequence shown here is derived from an EMBL/GenBank/DDBJ whole genome shotgun (WGS) entry which is preliminary data.</text>
</comment>
<protein>
    <submittedName>
        <fullName evidence="1">DUF2851 family protein</fullName>
    </submittedName>
</protein>
<reference evidence="1 2" key="1">
    <citation type="submission" date="2021-05" db="EMBL/GenBank/DDBJ databases">
        <title>A Polyphasic approach of four new species of the genus Ohtaekwangia: Ohtaekwangia histidinii sp. nov., Ohtaekwangia cretensis sp. nov., Ohtaekwangia indiensis sp. nov., Ohtaekwangia reichenbachii sp. nov. from diverse environment.</title>
        <authorList>
            <person name="Octaviana S."/>
        </authorList>
    </citation>
    <scope>NUCLEOTIDE SEQUENCE [LARGE SCALE GENOMIC DNA]</scope>
    <source>
        <strain evidence="1 2">PWU37</strain>
    </source>
</reference>
<accession>A0AAP2DF70</accession>
<dbReference type="Pfam" id="PF11013">
    <property type="entry name" value="DUF2851"/>
    <property type="match status" value="1"/>
</dbReference>
<evidence type="ECO:0000313" key="2">
    <source>
        <dbReference type="Proteomes" id="UP001319180"/>
    </source>
</evidence>
<dbReference type="RefSeq" id="WP_254092890.1">
    <property type="nucleotide sequence ID" value="NZ_JAHESC010000045.1"/>
</dbReference>
<evidence type="ECO:0000313" key="1">
    <source>
        <dbReference type="EMBL" id="MBT1689670.1"/>
    </source>
</evidence>
<dbReference type="Proteomes" id="UP001319180">
    <property type="component" value="Unassembled WGS sequence"/>
</dbReference>
<dbReference type="EMBL" id="JAHESC010000045">
    <property type="protein sequence ID" value="MBT1689670.1"/>
    <property type="molecule type" value="Genomic_DNA"/>
</dbReference>
<gene>
    <name evidence="1" type="ORF">KK078_24115</name>
</gene>
<proteinExistence type="predicted"/>
<dbReference type="AlphaFoldDB" id="A0AAP2DF70"/>
<keyword evidence="2" id="KW-1185">Reference proteome</keyword>
<name>A0AAP2DF70_9BACT</name>
<organism evidence="1 2">
    <name type="scientific">Dawidia soli</name>
    <dbReference type="NCBI Taxonomy" id="2782352"/>
    <lineage>
        <taxon>Bacteria</taxon>
        <taxon>Pseudomonadati</taxon>
        <taxon>Bacteroidota</taxon>
        <taxon>Cytophagia</taxon>
        <taxon>Cytophagales</taxon>
        <taxon>Chryseotaleaceae</taxon>
        <taxon>Dawidia</taxon>
    </lineage>
</organism>
<dbReference type="InterPro" id="IPR021272">
    <property type="entry name" value="DUF2851"/>
</dbReference>